<dbReference type="Pfam" id="PF00072">
    <property type="entry name" value="Response_reg"/>
    <property type="match status" value="1"/>
</dbReference>
<dbReference type="PANTHER" id="PTHR32071">
    <property type="entry name" value="TRANSCRIPTIONAL REGULATORY PROTEIN"/>
    <property type="match status" value="1"/>
</dbReference>
<dbReference type="InterPro" id="IPR011006">
    <property type="entry name" value="CheY-like_superfamily"/>
</dbReference>
<keyword evidence="6" id="KW-0597">Phosphoprotein</keyword>
<dbReference type="PROSITE" id="PS50110">
    <property type="entry name" value="RESPONSE_REGULATORY"/>
    <property type="match status" value="1"/>
</dbReference>
<dbReference type="InterPro" id="IPR002197">
    <property type="entry name" value="HTH_Fis"/>
</dbReference>
<dbReference type="RefSeq" id="WP_036136721.1">
    <property type="nucleotide sequence ID" value="NZ_AVPU01000011.1"/>
</dbReference>
<dbReference type="PROSITE" id="PS00675">
    <property type="entry name" value="SIGMA54_INTERACT_1"/>
    <property type="match status" value="1"/>
</dbReference>
<dbReference type="STRING" id="1385517.N800_06440"/>
<dbReference type="SMART" id="SM00448">
    <property type="entry name" value="REC"/>
    <property type="match status" value="1"/>
</dbReference>
<dbReference type="CDD" id="cd00009">
    <property type="entry name" value="AAA"/>
    <property type="match status" value="1"/>
</dbReference>
<dbReference type="InterPro" id="IPR025944">
    <property type="entry name" value="Sigma_54_int_dom_CS"/>
</dbReference>
<dbReference type="InterPro" id="IPR058031">
    <property type="entry name" value="AAA_lid_NorR"/>
</dbReference>
<evidence type="ECO:0000256" key="3">
    <source>
        <dbReference type="ARBA" id="ARBA00023015"/>
    </source>
</evidence>
<dbReference type="Proteomes" id="UP000029998">
    <property type="component" value="Unassembled WGS sequence"/>
</dbReference>
<evidence type="ECO:0000256" key="4">
    <source>
        <dbReference type="ARBA" id="ARBA00023125"/>
    </source>
</evidence>
<dbReference type="Pfam" id="PF25601">
    <property type="entry name" value="AAA_lid_14"/>
    <property type="match status" value="1"/>
</dbReference>
<keyword evidence="1" id="KW-0547">Nucleotide-binding</keyword>
<keyword evidence="5" id="KW-0804">Transcription</keyword>
<dbReference type="EMBL" id="AVPU01000011">
    <property type="protein sequence ID" value="KGM54614.1"/>
    <property type="molecule type" value="Genomic_DNA"/>
</dbReference>
<dbReference type="OrthoDB" id="9804019at2"/>
<dbReference type="GO" id="GO:0000160">
    <property type="term" value="P:phosphorelay signal transduction system"/>
    <property type="evidence" value="ECO:0007669"/>
    <property type="project" value="InterPro"/>
</dbReference>
<protein>
    <submittedName>
        <fullName evidence="9">Chemotaxis protein CheY</fullName>
    </submittedName>
</protein>
<dbReference type="SUPFAM" id="SSF52540">
    <property type="entry name" value="P-loop containing nucleoside triphosphate hydrolases"/>
    <property type="match status" value="1"/>
</dbReference>
<dbReference type="Gene3D" id="3.40.50.300">
    <property type="entry name" value="P-loop containing nucleotide triphosphate hydrolases"/>
    <property type="match status" value="1"/>
</dbReference>
<dbReference type="InterPro" id="IPR025943">
    <property type="entry name" value="Sigma_54_int_dom_ATP-bd_2"/>
</dbReference>
<dbReference type="SUPFAM" id="SSF52172">
    <property type="entry name" value="CheY-like"/>
    <property type="match status" value="1"/>
</dbReference>
<dbReference type="InterPro" id="IPR027417">
    <property type="entry name" value="P-loop_NTPase"/>
</dbReference>
<keyword evidence="10" id="KW-1185">Reference proteome</keyword>
<keyword evidence="3" id="KW-0805">Transcription regulation</keyword>
<comment type="caution">
    <text evidence="9">The sequence shown here is derived from an EMBL/GenBank/DDBJ whole genome shotgun (WGS) entry which is preliminary data.</text>
</comment>
<organism evidence="9 10">
    <name type="scientific">Lysobacter daejeonensis GH1-9</name>
    <dbReference type="NCBI Taxonomy" id="1385517"/>
    <lineage>
        <taxon>Bacteria</taxon>
        <taxon>Pseudomonadati</taxon>
        <taxon>Pseudomonadota</taxon>
        <taxon>Gammaproteobacteria</taxon>
        <taxon>Lysobacterales</taxon>
        <taxon>Lysobacteraceae</taxon>
        <taxon>Aerolutibacter</taxon>
    </lineage>
</organism>
<dbReference type="PANTHER" id="PTHR32071:SF100">
    <property type="entry name" value="RESPONSE REGULATOR PROTEIN PILR"/>
    <property type="match status" value="1"/>
</dbReference>
<dbReference type="Pfam" id="PF00158">
    <property type="entry name" value="Sigma54_activat"/>
    <property type="match status" value="1"/>
</dbReference>
<evidence type="ECO:0000256" key="2">
    <source>
        <dbReference type="ARBA" id="ARBA00022840"/>
    </source>
</evidence>
<dbReference type="InterPro" id="IPR002078">
    <property type="entry name" value="Sigma_54_int"/>
</dbReference>
<feature type="modified residue" description="4-aspartylphosphate" evidence="6">
    <location>
        <position position="55"/>
    </location>
</feature>
<dbReference type="Pfam" id="PF02954">
    <property type="entry name" value="HTH_8"/>
    <property type="match status" value="1"/>
</dbReference>
<dbReference type="SUPFAM" id="SSF46689">
    <property type="entry name" value="Homeodomain-like"/>
    <property type="match status" value="1"/>
</dbReference>
<keyword evidence="4" id="KW-0238">DNA-binding</keyword>
<keyword evidence="2" id="KW-0067">ATP-binding</keyword>
<evidence type="ECO:0000256" key="1">
    <source>
        <dbReference type="ARBA" id="ARBA00022741"/>
    </source>
</evidence>
<evidence type="ECO:0000256" key="5">
    <source>
        <dbReference type="ARBA" id="ARBA00023163"/>
    </source>
</evidence>
<dbReference type="eggNOG" id="COG2204">
    <property type="taxonomic scope" value="Bacteria"/>
</dbReference>
<reference evidence="9 10" key="1">
    <citation type="submission" date="2013-08" db="EMBL/GenBank/DDBJ databases">
        <title>Genome sequencing of Lysobacter.</title>
        <authorList>
            <person name="Zhang S."/>
            <person name="Wang G."/>
        </authorList>
    </citation>
    <scope>NUCLEOTIDE SEQUENCE [LARGE SCALE GENOMIC DNA]</scope>
    <source>
        <strain evidence="9 10">GH1-9</strain>
    </source>
</reference>
<evidence type="ECO:0000256" key="6">
    <source>
        <dbReference type="PROSITE-ProRule" id="PRU00169"/>
    </source>
</evidence>
<dbReference type="SMART" id="SM00382">
    <property type="entry name" value="AAA"/>
    <property type="match status" value="1"/>
</dbReference>
<dbReference type="InterPro" id="IPR025662">
    <property type="entry name" value="Sigma_54_int_dom_ATP-bd_1"/>
</dbReference>
<dbReference type="PROSITE" id="PS00676">
    <property type="entry name" value="SIGMA54_INTERACT_2"/>
    <property type="match status" value="1"/>
</dbReference>
<feature type="domain" description="Sigma-54 factor interaction" evidence="7">
    <location>
        <begin position="140"/>
        <end position="369"/>
    </location>
</feature>
<accession>A0A0A0EVQ9</accession>
<dbReference type="GO" id="GO:0006355">
    <property type="term" value="P:regulation of DNA-templated transcription"/>
    <property type="evidence" value="ECO:0007669"/>
    <property type="project" value="InterPro"/>
</dbReference>
<dbReference type="GO" id="GO:0005524">
    <property type="term" value="F:ATP binding"/>
    <property type="evidence" value="ECO:0007669"/>
    <property type="project" value="UniProtKB-KW"/>
</dbReference>
<dbReference type="Gene3D" id="1.10.10.60">
    <property type="entry name" value="Homeodomain-like"/>
    <property type="match status" value="1"/>
</dbReference>
<name>A0A0A0EVQ9_9GAMM</name>
<gene>
    <name evidence="9" type="ORF">N800_06440</name>
</gene>
<dbReference type="FunFam" id="3.40.50.300:FF:000006">
    <property type="entry name" value="DNA-binding transcriptional regulator NtrC"/>
    <property type="match status" value="1"/>
</dbReference>
<dbReference type="PROSITE" id="PS50045">
    <property type="entry name" value="SIGMA54_INTERACT_4"/>
    <property type="match status" value="1"/>
</dbReference>
<feature type="domain" description="Response regulatory" evidence="8">
    <location>
        <begin position="6"/>
        <end position="120"/>
    </location>
</feature>
<evidence type="ECO:0000259" key="7">
    <source>
        <dbReference type="PROSITE" id="PS50045"/>
    </source>
</evidence>
<evidence type="ECO:0000259" key="8">
    <source>
        <dbReference type="PROSITE" id="PS50110"/>
    </source>
</evidence>
<dbReference type="AlphaFoldDB" id="A0A0A0EVQ9"/>
<dbReference type="GO" id="GO:0043565">
    <property type="term" value="F:sequence-specific DNA binding"/>
    <property type="evidence" value="ECO:0007669"/>
    <property type="project" value="InterPro"/>
</dbReference>
<proteinExistence type="predicted"/>
<dbReference type="InterPro" id="IPR001789">
    <property type="entry name" value="Sig_transdc_resp-reg_receiver"/>
</dbReference>
<dbReference type="InterPro" id="IPR003593">
    <property type="entry name" value="AAA+_ATPase"/>
</dbReference>
<dbReference type="InterPro" id="IPR009057">
    <property type="entry name" value="Homeodomain-like_sf"/>
</dbReference>
<dbReference type="Gene3D" id="3.40.50.2300">
    <property type="match status" value="1"/>
</dbReference>
<evidence type="ECO:0000313" key="10">
    <source>
        <dbReference type="Proteomes" id="UP000029998"/>
    </source>
</evidence>
<sequence>MAETRSALVVDDERDIRELLVMALGRMGLRCDTASSLADARNQLAHHRYDLCLTDMRLPDGSGMDLVAEISQKFPETPVAMITAFGNVEAAVEALKAGAFDFVAKPVELGMLRDMVRHALDLREKAPAPATVVDTVAARLYGESPAMTALRTTLAKVARSQAPVYIAGESGVGKELVARTIHSEGGRADGPFVPVNCGAIPAELMESEFFGHKKGSFTGAHADKPGLFQTADGGTLFLDEVAELPMHMQVKLLRAIQEKSIKPVGANVEVPVDVRILSATHKDLARMVAEGRFRQDLYYRINVIELRVPPLRERLDDLPGLAAKILQRLSTQQGREPANLGTDALVALRAYPFPGNVRELENVLERAMALADGDTLTAGDLCLPVTSAPAAGSHGLPPPGMRPAVPAGSTPPMAPSATGSAFSSSSFNATFGPPPNTPAEAAAAGIDPRTLDPRDTATSALPSYIEEVERAAIEHALKENRYNKTKTAASLGITFRALRYKLKKLGID</sequence>
<dbReference type="Gene3D" id="1.10.8.60">
    <property type="match status" value="1"/>
</dbReference>
<evidence type="ECO:0000313" key="9">
    <source>
        <dbReference type="EMBL" id="KGM54614.1"/>
    </source>
</evidence>
<dbReference type="PRINTS" id="PR01590">
    <property type="entry name" value="HTHFIS"/>
</dbReference>
<dbReference type="PROSITE" id="PS00688">
    <property type="entry name" value="SIGMA54_INTERACT_3"/>
    <property type="match status" value="1"/>
</dbReference>